<dbReference type="GO" id="GO:0005096">
    <property type="term" value="F:GTPase activator activity"/>
    <property type="evidence" value="ECO:0007669"/>
    <property type="project" value="InterPro"/>
</dbReference>
<dbReference type="GO" id="GO:2000431">
    <property type="term" value="P:regulation of cytokinesis, actomyosin contractile ring assembly"/>
    <property type="evidence" value="ECO:0007669"/>
    <property type="project" value="InterPro"/>
</dbReference>
<dbReference type="GO" id="GO:0005634">
    <property type="term" value="C:nucleus"/>
    <property type="evidence" value="ECO:0007669"/>
    <property type="project" value="InterPro"/>
</dbReference>
<dbReference type="Gene3D" id="2.30.29.30">
    <property type="entry name" value="Pleckstrin-homology domain (PH domain)/Phosphotyrosine-binding domain (PTB)"/>
    <property type="match status" value="1"/>
</dbReference>
<evidence type="ECO:0000313" key="3">
    <source>
        <dbReference type="Proteomes" id="UP000236370"/>
    </source>
</evidence>
<feature type="domain" description="ECT2 PH" evidence="1">
    <location>
        <begin position="6"/>
        <end position="131"/>
    </location>
</feature>
<dbReference type="GO" id="GO:0005085">
    <property type="term" value="F:guanyl-nucleotide exchange factor activity"/>
    <property type="evidence" value="ECO:0007669"/>
    <property type="project" value="InterPro"/>
</dbReference>
<proteinExistence type="predicted"/>
<dbReference type="EMBL" id="NBAG03000305">
    <property type="protein sequence ID" value="PNI43141.1"/>
    <property type="molecule type" value="Genomic_DNA"/>
</dbReference>
<evidence type="ECO:0000313" key="2">
    <source>
        <dbReference type="EMBL" id="PNI43141.1"/>
    </source>
</evidence>
<dbReference type="InterPro" id="IPR049395">
    <property type="entry name" value="ECT2_PH"/>
</dbReference>
<dbReference type="AlphaFoldDB" id="A0A2J8L7A5"/>
<protein>
    <submittedName>
        <fullName evidence="2">ECT2 isoform 4</fullName>
    </submittedName>
</protein>
<comment type="caution">
    <text evidence="2">The sequence shown here is derived from an EMBL/GenBank/DDBJ whole genome shotgun (WGS) entry which is preliminary data.</text>
</comment>
<organism evidence="2 3">
    <name type="scientific">Pan troglodytes</name>
    <name type="common">Chimpanzee</name>
    <dbReference type="NCBI Taxonomy" id="9598"/>
    <lineage>
        <taxon>Eukaryota</taxon>
        <taxon>Metazoa</taxon>
        <taxon>Chordata</taxon>
        <taxon>Craniata</taxon>
        <taxon>Vertebrata</taxon>
        <taxon>Euteleostomi</taxon>
        <taxon>Mammalia</taxon>
        <taxon>Eutheria</taxon>
        <taxon>Euarchontoglires</taxon>
        <taxon>Primates</taxon>
        <taxon>Haplorrhini</taxon>
        <taxon>Catarrhini</taxon>
        <taxon>Hominidae</taxon>
        <taxon>Pan</taxon>
    </lineage>
</organism>
<dbReference type="PANTHER" id="PTHR16777">
    <property type="entry name" value="PROTEIN ECT2"/>
    <property type="match status" value="1"/>
</dbReference>
<dbReference type="InterPro" id="IPR011993">
    <property type="entry name" value="PH-like_dom_sf"/>
</dbReference>
<dbReference type="SUPFAM" id="SSF50729">
    <property type="entry name" value="PH domain-like"/>
    <property type="match status" value="1"/>
</dbReference>
<dbReference type="CDD" id="cd01229">
    <property type="entry name" value="PH_Ect2"/>
    <property type="match status" value="1"/>
</dbReference>
<dbReference type="GO" id="GO:0005737">
    <property type="term" value="C:cytoplasm"/>
    <property type="evidence" value="ECO:0007669"/>
    <property type="project" value="InterPro"/>
</dbReference>
<dbReference type="Proteomes" id="UP000236370">
    <property type="component" value="Unassembled WGS sequence"/>
</dbReference>
<dbReference type="InterPro" id="IPR026817">
    <property type="entry name" value="Ect2"/>
</dbReference>
<accession>A0A2J8L7A5</accession>
<sequence length="297" mass="33334">PANLLSSHRSLVQRVETISLGEHPCDRGEQVTLFLFNDCLEIARKRHKVIGTFRSPHGQTRPPASLKHIHLMPLSQIKKVLDIRETEDCHNAFALLVRPPTEQANVLLSFQMTSDELPKENWLKMLCRHVANTICKADAENLIYTADPESFEVNTKDMDSTLSRASRAIKKTSKKVTRAFSFSKTPKRALRRALMTSHGSVEGRSPSSNDKHVMSRLSSTSSLAITHSVSTSNVIGFTKHVYVQCLNSTGGRSQYSWFQSVRHSAFRASFSEILEGNTDFSNFKKVLSKSSLTFVKN</sequence>
<reference evidence="2 3" key="1">
    <citation type="submission" date="2017-12" db="EMBL/GenBank/DDBJ databases">
        <title>High-resolution comparative analysis of great ape genomes.</title>
        <authorList>
            <person name="Pollen A."/>
            <person name="Hastie A."/>
            <person name="Hormozdiari F."/>
            <person name="Dougherty M."/>
            <person name="Liu R."/>
            <person name="Chaisson M."/>
            <person name="Hoppe E."/>
            <person name="Hill C."/>
            <person name="Pang A."/>
            <person name="Hillier L."/>
            <person name="Baker C."/>
            <person name="Armstrong J."/>
            <person name="Shendure J."/>
            <person name="Paten B."/>
            <person name="Wilson R."/>
            <person name="Chao H."/>
            <person name="Schneider V."/>
            <person name="Ventura M."/>
            <person name="Kronenberg Z."/>
            <person name="Murali S."/>
            <person name="Gordon D."/>
            <person name="Cantsilieris S."/>
            <person name="Munson K."/>
            <person name="Nelson B."/>
            <person name="Raja A."/>
            <person name="Underwood J."/>
            <person name="Diekhans M."/>
            <person name="Fiddes I."/>
            <person name="Haussler D."/>
            <person name="Eichler E."/>
        </authorList>
    </citation>
    <scope>NUCLEOTIDE SEQUENCE [LARGE SCALE GENOMIC DNA]</scope>
    <source>
        <strain evidence="2">Yerkes chimp pedigree #C0471</strain>
    </source>
</reference>
<evidence type="ECO:0000259" key="1">
    <source>
        <dbReference type="Pfam" id="PF21242"/>
    </source>
</evidence>
<gene>
    <name evidence="2" type="ORF">CK820_G0032125</name>
</gene>
<dbReference type="FunFam" id="2.30.29.30:FF:000162">
    <property type="entry name" value="protein ECT2 isoform X2"/>
    <property type="match status" value="1"/>
</dbReference>
<dbReference type="PANTHER" id="PTHR16777:SF2">
    <property type="entry name" value="PROTEIN ECT2"/>
    <property type="match status" value="1"/>
</dbReference>
<name>A0A2J8L7A5_PANTR</name>
<dbReference type="Pfam" id="PF21242">
    <property type="entry name" value="ECT2_PH"/>
    <property type="match status" value="1"/>
</dbReference>
<feature type="non-terminal residue" evidence="2">
    <location>
        <position position="1"/>
    </location>
</feature>